<evidence type="ECO:0000313" key="4">
    <source>
        <dbReference type="EMBL" id="SJZ38100.1"/>
    </source>
</evidence>
<dbReference type="GO" id="GO:0016887">
    <property type="term" value="F:ATP hydrolysis activity"/>
    <property type="evidence" value="ECO:0007669"/>
    <property type="project" value="TreeGrafter"/>
</dbReference>
<keyword evidence="2" id="KW-0067">ATP-binding</keyword>
<dbReference type="RefSeq" id="WP_078809144.1">
    <property type="nucleotide sequence ID" value="NZ_FUWM01000005.1"/>
</dbReference>
<keyword evidence="1" id="KW-0547">Nucleotide-binding</keyword>
<dbReference type="EMBL" id="FUWM01000005">
    <property type="protein sequence ID" value="SJZ38100.1"/>
    <property type="molecule type" value="Genomic_DNA"/>
</dbReference>
<sequence length="256" mass="28044">MKIAISGKGGVGKTTVTANLSKMFAQNGYQIFAVDADPDANLATALGISGEEAENIKPLVELEDVIKAKNAGGGSLVSLNPKVEYVLDDYAYDLNNVKFLRMGDIKQGGSECYCKENSFLRSLMDSLLMEKNDVVILDMGAGIEHLSRGTAQAVDCLITIIEPSQVSIETAETVKEMARDLDIPLVKTIVNKVYDEEAKKFVVNHFQAEDILGFIPFSQDVITSAMKRQQQDKISEALRPSMKDIYNNLLKEVGDK</sequence>
<evidence type="ECO:0000259" key="3">
    <source>
        <dbReference type="Pfam" id="PF01656"/>
    </source>
</evidence>
<dbReference type="InterPro" id="IPR027417">
    <property type="entry name" value="P-loop_NTPase"/>
</dbReference>
<dbReference type="SUPFAM" id="SSF52540">
    <property type="entry name" value="P-loop containing nucleoside triphosphate hydrolases"/>
    <property type="match status" value="1"/>
</dbReference>
<dbReference type="Proteomes" id="UP000190625">
    <property type="component" value="Unassembled WGS sequence"/>
</dbReference>
<dbReference type="STRING" id="142842.SAMN02745118_00649"/>
<reference evidence="5" key="1">
    <citation type="submission" date="2017-02" db="EMBL/GenBank/DDBJ databases">
        <authorList>
            <person name="Varghese N."/>
            <person name="Submissions S."/>
        </authorList>
    </citation>
    <scope>NUCLEOTIDE SEQUENCE [LARGE SCALE GENOMIC DNA]</scope>
    <source>
        <strain evidence="5">ATCC BAA-73</strain>
    </source>
</reference>
<organism evidence="4 5">
    <name type="scientific">Selenihalanaerobacter shriftii</name>
    <dbReference type="NCBI Taxonomy" id="142842"/>
    <lineage>
        <taxon>Bacteria</taxon>
        <taxon>Bacillati</taxon>
        <taxon>Bacillota</taxon>
        <taxon>Clostridia</taxon>
        <taxon>Halanaerobiales</taxon>
        <taxon>Halobacteroidaceae</taxon>
        <taxon>Selenihalanaerobacter</taxon>
    </lineage>
</organism>
<keyword evidence="5" id="KW-1185">Reference proteome</keyword>
<proteinExistence type="predicted"/>
<dbReference type="PANTHER" id="PTHR43384:SF6">
    <property type="entry name" value="SEPTUM SITE-DETERMINING PROTEIN MIND HOMOLOG, CHLOROPLASTIC"/>
    <property type="match status" value="1"/>
</dbReference>
<evidence type="ECO:0000313" key="5">
    <source>
        <dbReference type="Proteomes" id="UP000190625"/>
    </source>
</evidence>
<name>A0A1T4K6N2_9FIRM</name>
<dbReference type="InterPro" id="IPR050625">
    <property type="entry name" value="ParA/MinD_ATPase"/>
</dbReference>
<dbReference type="InterPro" id="IPR002586">
    <property type="entry name" value="CobQ/CobB/MinD/ParA_Nub-bd_dom"/>
</dbReference>
<accession>A0A1T4K6N2</accession>
<dbReference type="InterPro" id="IPR014433">
    <property type="entry name" value="CooC"/>
</dbReference>
<dbReference type="AlphaFoldDB" id="A0A1T4K6N2"/>
<feature type="domain" description="CobQ/CobB/MinD/ParA nucleotide binding" evidence="3">
    <location>
        <begin position="3"/>
        <end position="228"/>
    </location>
</feature>
<dbReference type="PIRSF" id="PIRSF005647">
    <property type="entry name" value="CooC"/>
    <property type="match status" value="1"/>
</dbReference>
<dbReference type="Gene3D" id="3.40.50.300">
    <property type="entry name" value="P-loop containing nucleotide triphosphate hydrolases"/>
    <property type="match status" value="1"/>
</dbReference>
<dbReference type="GO" id="GO:0051782">
    <property type="term" value="P:negative regulation of cell division"/>
    <property type="evidence" value="ECO:0007669"/>
    <property type="project" value="TreeGrafter"/>
</dbReference>
<dbReference type="GO" id="GO:0009898">
    <property type="term" value="C:cytoplasmic side of plasma membrane"/>
    <property type="evidence" value="ECO:0007669"/>
    <property type="project" value="TreeGrafter"/>
</dbReference>
<evidence type="ECO:0000256" key="1">
    <source>
        <dbReference type="ARBA" id="ARBA00022741"/>
    </source>
</evidence>
<dbReference type="PANTHER" id="PTHR43384">
    <property type="entry name" value="SEPTUM SITE-DETERMINING PROTEIN MIND HOMOLOG, CHLOROPLASTIC-RELATED"/>
    <property type="match status" value="1"/>
</dbReference>
<evidence type="ECO:0000256" key="2">
    <source>
        <dbReference type="ARBA" id="ARBA00022840"/>
    </source>
</evidence>
<protein>
    <submittedName>
        <fullName evidence="4">CO dehydrogenase maturation factor</fullName>
    </submittedName>
</protein>
<dbReference type="GO" id="GO:0005829">
    <property type="term" value="C:cytosol"/>
    <property type="evidence" value="ECO:0007669"/>
    <property type="project" value="TreeGrafter"/>
</dbReference>
<dbReference type="Pfam" id="PF01656">
    <property type="entry name" value="CbiA"/>
    <property type="match status" value="1"/>
</dbReference>
<dbReference type="GO" id="GO:0005524">
    <property type="term" value="F:ATP binding"/>
    <property type="evidence" value="ECO:0007669"/>
    <property type="project" value="UniProtKB-KW"/>
</dbReference>
<dbReference type="OrthoDB" id="7346657at2"/>
<gene>
    <name evidence="4" type="ORF">SAMN02745118_00649</name>
</gene>